<dbReference type="RefSeq" id="WP_090979336.1">
    <property type="nucleotide sequence ID" value="NZ_FOJM01000001.1"/>
</dbReference>
<sequence>MKVQQIFGLAILLALALSTVQAQDTVRYTGKTLVNSDYHHGRLTPVVGVHSIQTFRANREHPELAENFGWTYNHAPMLAYWNNRFYVEYLSDKVGESIPPGQTLLQSSKDGYAWTKPDVIFPVYRIPDGTTKEGRTDVAKDLDAVMHQRMGFYVSSKNVFLVLGFYAISFDARDDPNDGHGIGRAVREIQADGTYGPIYFIRYNPGYSEKNTKYPYYTKSKSKAFTEACNELLANKLMTQQWNEEADRKDPLITLQKQYKALSYYHLPDGRVVGLWKNALTAISTDNGKSWPESAFRAPGFVNSNAKIWGQKTSDGHFATVYNPSEYRWPLAISTSKNGLDYTDLSLVNGEISPMRYGGNYKSYGPQYVRGIEEGNGKPADEKLWVTYSMNKEDIWVSGIPVPVSTTVNTHVNDDFSKMPADKALGLWNIYSPLWAPVKVEDGNLVLKDRDPFDYAKAERVFPASAKLSTSFSVTPKQDNFGLMEIELQDDKGMATVRLTFDTAGVLSAKAGARYKNFLKYKAGETYNIKLKLNTANRFYTITVNGKDVLTGLAFQPVANVSRIVFRTGNVRRFPDIDTPADQTHDLKNAGEAEKKEAVYLIKYLKTEGL</sequence>
<keyword evidence="1" id="KW-0732">Signal</keyword>
<dbReference type="InterPro" id="IPR054490">
    <property type="entry name" value="BT_1020-like_b-sandwich_1"/>
</dbReference>
<proteinExistence type="predicted"/>
<dbReference type="Proteomes" id="UP000198836">
    <property type="component" value="Unassembled WGS sequence"/>
</dbReference>
<evidence type="ECO:0000313" key="4">
    <source>
        <dbReference type="EMBL" id="SFA38442.1"/>
    </source>
</evidence>
<evidence type="ECO:0000259" key="2">
    <source>
        <dbReference type="Pfam" id="PF22585"/>
    </source>
</evidence>
<dbReference type="EMBL" id="FOJM01000001">
    <property type="protein sequence ID" value="SFA38442.1"/>
    <property type="molecule type" value="Genomic_DNA"/>
</dbReference>
<dbReference type="InterPro" id="IPR056425">
    <property type="entry name" value="Beta-prop_BT_1020"/>
</dbReference>
<accession>A0A1I0SG21</accession>
<gene>
    <name evidence="4" type="ORF">SAMN04488511_101204</name>
</gene>
<feature type="chain" id="PRO_5011686697" description="BNR repeat-like domain-containing protein" evidence="1">
    <location>
        <begin position="23"/>
        <end position="610"/>
    </location>
</feature>
<dbReference type="STRING" id="332999.SAMN04488511_101204"/>
<protein>
    <recommendedName>
        <fullName evidence="6">BNR repeat-like domain-containing protein</fullName>
    </recommendedName>
</protein>
<dbReference type="AlphaFoldDB" id="A0A1I0SG21"/>
<dbReference type="OrthoDB" id="177453at2"/>
<reference evidence="5" key="1">
    <citation type="submission" date="2016-10" db="EMBL/GenBank/DDBJ databases">
        <authorList>
            <person name="Varghese N."/>
            <person name="Submissions S."/>
        </authorList>
    </citation>
    <scope>NUCLEOTIDE SEQUENCE [LARGE SCALE GENOMIC DNA]</scope>
    <source>
        <strain evidence="5">DSM 18130</strain>
    </source>
</reference>
<dbReference type="Pfam" id="PF22585">
    <property type="entry name" value="Sialidase-like_CBM"/>
    <property type="match status" value="1"/>
</dbReference>
<evidence type="ECO:0008006" key="6">
    <source>
        <dbReference type="Google" id="ProtNLM"/>
    </source>
</evidence>
<feature type="signal peptide" evidence="1">
    <location>
        <begin position="1"/>
        <end position="22"/>
    </location>
</feature>
<keyword evidence="5" id="KW-1185">Reference proteome</keyword>
<dbReference type="InterPro" id="IPR036278">
    <property type="entry name" value="Sialidase_sf"/>
</dbReference>
<evidence type="ECO:0000256" key="1">
    <source>
        <dbReference type="SAM" id="SignalP"/>
    </source>
</evidence>
<dbReference type="SUPFAM" id="SSF50939">
    <property type="entry name" value="Sialidases"/>
    <property type="match status" value="1"/>
</dbReference>
<organism evidence="4 5">
    <name type="scientific">Pedobacter suwonensis</name>
    <dbReference type="NCBI Taxonomy" id="332999"/>
    <lineage>
        <taxon>Bacteria</taxon>
        <taxon>Pseudomonadati</taxon>
        <taxon>Bacteroidota</taxon>
        <taxon>Sphingobacteriia</taxon>
        <taxon>Sphingobacteriales</taxon>
        <taxon>Sphingobacteriaceae</taxon>
        <taxon>Pedobacter</taxon>
    </lineage>
</organism>
<dbReference type="Pfam" id="PF24067">
    <property type="entry name" value="Beta-prop_BT_1020"/>
    <property type="match status" value="1"/>
</dbReference>
<feature type="domain" description="BT-1020-like structural beta-sandwich" evidence="2">
    <location>
        <begin position="428"/>
        <end position="583"/>
    </location>
</feature>
<feature type="domain" description="BT-1020-like N-terminal beta-propeller" evidence="3">
    <location>
        <begin position="24"/>
        <end position="259"/>
    </location>
</feature>
<evidence type="ECO:0000313" key="5">
    <source>
        <dbReference type="Proteomes" id="UP000198836"/>
    </source>
</evidence>
<name>A0A1I0SG21_9SPHI</name>
<evidence type="ECO:0000259" key="3">
    <source>
        <dbReference type="Pfam" id="PF24067"/>
    </source>
</evidence>